<reference evidence="1 2" key="1">
    <citation type="submission" date="2013-03" db="EMBL/GenBank/DDBJ databases">
        <title>The Genome Sequence of Cladophialophora yegresii CBS 114405.</title>
        <authorList>
            <consortium name="The Broad Institute Genomics Platform"/>
            <person name="Cuomo C."/>
            <person name="de Hoog S."/>
            <person name="Gorbushina A."/>
            <person name="Walker B."/>
            <person name="Young S.K."/>
            <person name="Zeng Q."/>
            <person name="Gargeya S."/>
            <person name="Fitzgerald M."/>
            <person name="Haas B."/>
            <person name="Abouelleil A."/>
            <person name="Allen A.W."/>
            <person name="Alvarado L."/>
            <person name="Arachchi H.M."/>
            <person name="Berlin A.M."/>
            <person name="Chapman S.B."/>
            <person name="Gainer-Dewar J."/>
            <person name="Goldberg J."/>
            <person name="Griggs A."/>
            <person name="Gujja S."/>
            <person name="Hansen M."/>
            <person name="Howarth C."/>
            <person name="Imamovic A."/>
            <person name="Ireland A."/>
            <person name="Larimer J."/>
            <person name="McCowan C."/>
            <person name="Murphy C."/>
            <person name="Pearson M."/>
            <person name="Poon T.W."/>
            <person name="Priest M."/>
            <person name="Roberts A."/>
            <person name="Saif S."/>
            <person name="Shea T."/>
            <person name="Sisk P."/>
            <person name="Sykes S."/>
            <person name="Wortman J."/>
            <person name="Nusbaum C."/>
            <person name="Birren B."/>
        </authorList>
    </citation>
    <scope>NUCLEOTIDE SEQUENCE [LARGE SCALE GENOMIC DNA]</scope>
    <source>
        <strain evidence="1 2">CBS 114405</strain>
    </source>
</reference>
<accession>W9VKB6</accession>
<dbReference type="AlphaFoldDB" id="W9VKB6"/>
<dbReference type="STRING" id="1182544.W9VKB6"/>
<gene>
    <name evidence="1" type="ORF">A1O7_09063</name>
</gene>
<organism evidence="1 2">
    <name type="scientific">Cladophialophora yegresii CBS 114405</name>
    <dbReference type="NCBI Taxonomy" id="1182544"/>
    <lineage>
        <taxon>Eukaryota</taxon>
        <taxon>Fungi</taxon>
        <taxon>Dikarya</taxon>
        <taxon>Ascomycota</taxon>
        <taxon>Pezizomycotina</taxon>
        <taxon>Eurotiomycetes</taxon>
        <taxon>Chaetothyriomycetidae</taxon>
        <taxon>Chaetothyriales</taxon>
        <taxon>Herpotrichiellaceae</taxon>
        <taxon>Cladophialophora</taxon>
    </lineage>
</organism>
<evidence type="ECO:0000313" key="1">
    <source>
        <dbReference type="EMBL" id="EXJ56132.1"/>
    </source>
</evidence>
<protein>
    <recommendedName>
        <fullName evidence="3">SnoaL-like domain-containing protein</fullName>
    </recommendedName>
</protein>
<proteinExistence type="predicted"/>
<dbReference type="HOGENOM" id="CLU_103411_0_0_1"/>
<dbReference type="InterPro" id="IPR032710">
    <property type="entry name" value="NTF2-like_dom_sf"/>
</dbReference>
<comment type="caution">
    <text evidence="1">The sequence shown here is derived from an EMBL/GenBank/DDBJ whole genome shotgun (WGS) entry which is preliminary data.</text>
</comment>
<dbReference type="EMBL" id="AMGW01000006">
    <property type="protein sequence ID" value="EXJ56132.1"/>
    <property type="molecule type" value="Genomic_DNA"/>
</dbReference>
<evidence type="ECO:0000313" key="2">
    <source>
        <dbReference type="Proteomes" id="UP000019473"/>
    </source>
</evidence>
<sequence>MDLRQHYLDYISAINDGCRPGALDPFVHEGVVHNDSQPLSVADYANNITEAQASFSELRFNVEMIVAEPELDGDKEGDGNLAVRIKLAFRQRPGQEETFCEHVFYRFEAGKIRRVWSMLDGAGSKWAEARANARK</sequence>
<dbReference type="Proteomes" id="UP000019473">
    <property type="component" value="Unassembled WGS sequence"/>
</dbReference>
<keyword evidence="2" id="KW-1185">Reference proteome</keyword>
<name>W9VKB6_9EURO</name>
<dbReference type="Gene3D" id="3.10.450.50">
    <property type="match status" value="1"/>
</dbReference>
<evidence type="ECO:0008006" key="3">
    <source>
        <dbReference type="Google" id="ProtNLM"/>
    </source>
</evidence>
<dbReference type="OrthoDB" id="2830113at2759"/>
<dbReference type="eggNOG" id="ENOG502T08M">
    <property type="taxonomic scope" value="Eukaryota"/>
</dbReference>
<dbReference type="SUPFAM" id="SSF54427">
    <property type="entry name" value="NTF2-like"/>
    <property type="match status" value="1"/>
</dbReference>
<dbReference type="GeneID" id="19183627"/>
<dbReference type="VEuPathDB" id="FungiDB:A1O7_09063"/>
<dbReference type="RefSeq" id="XP_007761242.1">
    <property type="nucleotide sequence ID" value="XM_007763052.1"/>
</dbReference>